<protein>
    <submittedName>
        <fullName evidence="1">Uncharacterized protein</fullName>
    </submittedName>
</protein>
<name>R8B8P9_PHAM7</name>
<dbReference type="GeneID" id="19329684"/>
<evidence type="ECO:0000313" key="1">
    <source>
        <dbReference type="EMBL" id="EON95668.1"/>
    </source>
</evidence>
<keyword evidence="2" id="KW-1185">Reference proteome</keyword>
<dbReference type="Proteomes" id="UP000014074">
    <property type="component" value="Unassembled WGS sequence"/>
</dbReference>
<dbReference type="RefSeq" id="XP_007919499.1">
    <property type="nucleotide sequence ID" value="XM_007921308.1"/>
</dbReference>
<proteinExistence type="predicted"/>
<dbReference type="KEGG" id="tmn:UCRPA7_8798"/>
<gene>
    <name evidence="1" type="ORF">UCRPA7_8798</name>
</gene>
<evidence type="ECO:0000313" key="2">
    <source>
        <dbReference type="Proteomes" id="UP000014074"/>
    </source>
</evidence>
<accession>R8B8P9</accession>
<organism evidence="1 2">
    <name type="scientific">Phaeoacremonium minimum (strain UCR-PA7)</name>
    <name type="common">Esca disease fungus</name>
    <name type="synonym">Togninia minima</name>
    <dbReference type="NCBI Taxonomy" id="1286976"/>
    <lineage>
        <taxon>Eukaryota</taxon>
        <taxon>Fungi</taxon>
        <taxon>Dikarya</taxon>
        <taxon>Ascomycota</taxon>
        <taxon>Pezizomycotina</taxon>
        <taxon>Sordariomycetes</taxon>
        <taxon>Sordariomycetidae</taxon>
        <taxon>Togniniales</taxon>
        <taxon>Togniniaceae</taxon>
        <taxon>Phaeoacremonium</taxon>
    </lineage>
</organism>
<dbReference type="EMBL" id="KB933378">
    <property type="protein sequence ID" value="EON95668.1"/>
    <property type="molecule type" value="Genomic_DNA"/>
</dbReference>
<dbReference type="AlphaFoldDB" id="R8B8P9"/>
<sequence length="148" mass="16913">MEYKDVPETVKDWIEEQQDDNEGDTKWLFAVYDKPKEQGVKIKGTAKPRATDKAGIKENGENKVMLFAAGAIYETLPLWVAEGSNCKDDLLDLENYNPEPEDKGVVAWVVERSEPEYESDKRDITFQIKAQRLKKTLREGDGSDKDEL</sequence>
<dbReference type="HOGENOM" id="CLU_1760061_0_0_1"/>
<reference evidence="2" key="1">
    <citation type="journal article" date="2013" name="Genome Announc.">
        <title>Draft genome sequence of the ascomycete Phaeoacremonium aleophilum strain UCR-PA7, a causal agent of the esca disease complex in grapevines.</title>
        <authorList>
            <person name="Blanco-Ulate B."/>
            <person name="Rolshausen P."/>
            <person name="Cantu D."/>
        </authorList>
    </citation>
    <scope>NUCLEOTIDE SEQUENCE [LARGE SCALE GENOMIC DNA]</scope>
    <source>
        <strain evidence="2">UCR-PA7</strain>
    </source>
</reference>
<dbReference type="OrthoDB" id="4359806at2759"/>